<keyword evidence="6" id="KW-1015">Disulfide bond</keyword>
<comment type="caution">
    <text evidence="10">The sequence shown here is derived from an EMBL/GenBank/DDBJ whole genome shotgun (WGS) entry which is preliminary data.</text>
</comment>
<dbReference type="Gene3D" id="3.40.50.410">
    <property type="entry name" value="von Willebrand factor, type A domain"/>
    <property type="match status" value="1"/>
</dbReference>
<gene>
    <name evidence="10" type="ORF">QYM36_009681</name>
</gene>
<evidence type="ECO:0000256" key="4">
    <source>
        <dbReference type="ARBA" id="ARBA00023037"/>
    </source>
</evidence>
<accession>A0AA88HU40</accession>
<organism evidence="10 11">
    <name type="scientific">Artemia franciscana</name>
    <name type="common">Brine shrimp</name>
    <name type="synonym">Artemia sanfranciscana</name>
    <dbReference type="NCBI Taxonomy" id="6661"/>
    <lineage>
        <taxon>Eukaryota</taxon>
        <taxon>Metazoa</taxon>
        <taxon>Ecdysozoa</taxon>
        <taxon>Arthropoda</taxon>
        <taxon>Crustacea</taxon>
        <taxon>Branchiopoda</taxon>
        <taxon>Anostraca</taxon>
        <taxon>Artemiidae</taxon>
        <taxon>Artemia</taxon>
    </lineage>
</organism>
<dbReference type="InterPro" id="IPR036349">
    <property type="entry name" value="Integrin_bsu_tail_dom_sf"/>
</dbReference>
<dbReference type="AlphaFoldDB" id="A0AA88HU40"/>
<keyword evidence="3" id="KW-0812">Transmembrane</keyword>
<evidence type="ECO:0000256" key="6">
    <source>
        <dbReference type="ARBA" id="ARBA00023157"/>
    </source>
</evidence>
<dbReference type="PANTHER" id="PTHR10082:SF3">
    <property type="entry name" value="INTEGRIN BETA-LIKE PROTEIN 1"/>
    <property type="match status" value="1"/>
</dbReference>
<evidence type="ECO:0000313" key="11">
    <source>
        <dbReference type="Proteomes" id="UP001187531"/>
    </source>
</evidence>
<reference evidence="10" key="1">
    <citation type="submission" date="2023-07" db="EMBL/GenBank/DDBJ databases">
        <title>Chromosome-level genome assembly of Artemia franciscana.</title>
        <authorList>
            <person name="Jo E."/>
        </authorList>
    </citation>
    <scope>NUCLEOTIDE SEQUENCE</scope>
    <source>
        <tissue evidence="10">Whole body</tissue>
    </source>
</reference>
<dbReference type="GO" id="GO:0033627">
    <property type="term" value="P:cell adhesion mediated by integrin"/>
    <property type="evidence" value="ECO:0007669"/>
    <property type="project" value="TreeGrafter"/>
</dbReference>
<keyword evidence="4" id="KW-0401">Integrin</keyword>
<sequence length="603" mass="68687">MSMLFYLCFFILGALGFEEDDRKLESLVADITQQGVHNVDIRVSPGLVALIGAELGTEEEPIQDVDVYVMADVTQTNELERLNIATAVVEMFEKLKLSETQRRVRISLGTLYNRKIGSHQITSYREKRRRIKAERSRIKAKRMLKNCRGKKCLKWYKLKKFHERQLTPIIHCSYRHQLNFTEDMEEFIDVFVNATQLGMNYPVSSQWEALLQASVCPEIADWNNNVQKILLYINQDGILEPQAFIHRRLSRSGLRCSTGDFVSTRKLSQKHLAAKLTNTKIADFLMEARIRLLVGIPFSKKTFTSKRIFRAVPNIELVVFGRSYISFGEKVAGKIESMVNNKNGIIHNAPWPLIVRNAAQQCTRRMMKKAAKHNRTLSCLRDDGAQAWNVTVELRRCRRKSMEKHIYFNIWAYAFNAVLGVNSTLDCSNIPSADGFTADSIEDDLEVESWNDASNLETEGMAEDPDEATEQDTEFHVEADLEQVTELPDIDEEEITMNPDAEMIDTEIDIPEVEESPGCLSVRDCVICNILGDKEGETCGHCHVTLQSIDTEEVKEIEKCGVRLGDGCIIDFYIIEDHRSSSYVLAEMSCVDLEEDDDDGILL</sequence>
<evidence type="ECO:0000256" key="2">
    <source>
        <dbReference type="ARBA" id="ARBA00007449"/>
    </source>
</evidence>
<dbReference type="Pfam" id="PF00362">
    <property type="entry name" value="Integrin_beta"/>
    <property type="match status" value="1"/>
</dbReference>
<evidence type="ECO:0000256" key="3">
    <source>
        <dbReference type="ARBA" id="ARBA00022692"/>
    </source>
</evidence>
<dbReference type="GO" id="GO:0007229">
    <property type="term" value="P:integrin-mediated signaling pathway"/>
    <property type="evidence" value="ECO:0007669"/>
    <property type="project" value="UniProtKB-KW"/>
</dbReference>
<keyword evidence="11" id="KW-1185">Reference proteome</keyword>
<dbReference type="Proteomes" id="UP001187531">
    <property type="component" value="Unassembled WGS sequence"/>
</dbReference>
<evidence type="ECO:0000313" key="10">
    <source>
        <dbReference type="EMBL" id="KAK2713874.1"/>
    </source>
</evidence>
<feature type="domain" description="Integrin beta subunit VWA" evidence="9">
    <location>
        <begin position="172"/>
        <end position="236"/>
    </location>
</feature>
<keyword evidence="5" id="KW-0472">Membrane</keyword>
<dbReference type="SUPFAM" id="SSF69687">
    <property type="entry name" value="Integrin beta tail domain"/>
    <property type="match status" value="1"/>
</dbReference>
<dbReference type="GO" id="GO:0005178">
    <property type="term" value="F:integrin binding"/>
    <property type="evidence" value="ECO:0007669"/>
    <property type="project" value="TreeGrafter"/>
</dbReference>
<keyword evidence="7" id="KW-0325">Glycoprotein</keyword>
<dbReference type="GO" id="GO:0098609">
    <property type="term" value="P:cell-cell adhesion"/>
    <property type="evidence" value="ECO:0007669"/>
    <property type="project" value="TreeGrafter"/>
</dbReference>
<dbReference type="GO" id="GO:0016477">
    <property type="term" value="P:cell migration"/>
    <property type="evidence" value="ECO:0007669"/>
    <property type="project" value="TreeGrafter"/>
</dbReference>
<dbReference type="EMBL" id="JAVRJZ010000014">
    <property type="protein sequence ID" value="KAK2713874.1"/>
    <property type="molecule type" value="Genomic_DNA"/>
</dbReference>
<comment type="subcellular location">
    <subcellularLocation>
        <location evidence="1">Membrane</location>
        <topology evidence="1">Single-pass type I membrane protein</topology>
    </subcellularLocation>
</comment>
<evidence type="ECO:0000256" key="7">
    <source>
        <dbReference type="ARBA" id="ARBA00023180"/>
    </source>
</evidence>
<feature type="chain" id="PRO_5041650309" description="Integrin beta subunit VWA domain-containing protein" evidence="8">
    <location>
        <begin position="17"/>
        <end position="603"/>
    </location>
</feature>
<evidence type="ECO:0000259" key="9">
    <source>
        <dbReference type="Pfam" id="PF00362"/>
    </source>
</evidence>
<dbReference type="SUPFAM" id="SSF53300">
    <property type="entry name" value="vWA-like"/>
    <property type="match status" value="1"/>
</dbReference>
<evidence type="ECO:0000256" key="5">
    <source>
        <dbReference type="ARBA" id="ARBA00023136"/>
    </source>
</evidence>
<dbReference type="PANTHER" id="PTHR10082">
    <property type="entry name" value="INTEGRIN BETA SUBUNIT"/>
    <property type="match status" value="1"/>
</dbReference>
<proteinExistence type="inferred from homology"/>
<dbReference type="GO" id="GO:0009986">
    <property type="term" value="C:cell surface"/>
    <property type="evidence" value="ECO:0007669"/>
    <property type="project" value="TreeGrafter"/>
</dbReference>
<dbReference type="InterPro" id="IPR015812">
    <property type="entry name" value="Integrin_bsu"/>
</dbReference>
<name>A0AA88HU40_ARTSF</name>
<keyword evidence="8" id="KW-0732">Signal</keyword>
<dbReference type="InterPro" id="IPR036465">
    <property type="entry name" value="vWFA_dom_sf"/>
</dbReference>
<dbReference type="InterPro" id="IPR002369">
    <property type="entry name" value="Integrin_bsu_VWA"/>
</dbReference>
<feature type="signal peptide" evidence="8">
    <location>
        <begin position="1"/>
        <end position="16"/>
    </location>
</feature>
<dbReference type="GO" id="GO:0007160">
    <property type="term" value="P:cell-matrix adhesion"/>
    <property type="evidence" value="ECO:0007669"/>
    <property type="project" value="TreeGrafter"/>
</dbReference>
<dbReference type="GO" id="GO:0005925">
    <property type="term" value="C:focal adhesion"/>
    <property type="evidence" value="ECO:0007669"/>
    <property type="project" value="TreeGrafter"/>
</dbReference>
<evidence type="ECO:0000256" key="8">
    <source>
        <dbReference type="SAM" id="SignalP"/>
    </source>
</evidence>
<protein>
    <recommendedName>
        <fullName evidence="9">Integrin beta subunit VWA domain-containing protein</fullName>
    </recommendedName>
</protein>
<evidence type="ECO:0000256" key="1">
    <source>
        <dbReference type="ARBA" id="ARBA00004479"/>
    </source>
</evidence>
<dbReference type="GO" id="GO:0008305">
    <property type="term" value="C:integrin complex"/>
    <property type="evidence" value="ECO:0007669"/>
    <property type="project" value="TreeGrafter"/>
</dbReference>
<comment type="similarity">
    <text evidence="2">Belongs to the integrin beta chain family.</text>
</comment>